<feature type="transmembrane region" description="Helical" evidence="8">
    <location>
        <begin position="246"/>
        <end position="267"/>
    </location>
</feature>
<dbReference type="EMBL" id="JBHSJF010000008">
    <property type="protein sequence ID" value="MFC5069828.1"/>
    <property type="molecule type" value="Genomic_DNA"/>
</dbReference>
<organism evidence="9 10">
    <name type="scientific">Flaviflagellibacter deserti</name>
    <dbReference type="NCBI Taxonomy" id="2267266"/>
    <lineage>
        <taxon>Bacteria</taxon>
        <taxon>Pseudomonadati</taxon>
        <taxon>Pseudomonadota</taxon>
        <taxon>Alphaproteobacteria</taxon>
        <taxon>Hyphomicrobiales</taxon>
        <taxon>Flaviflagellibacter</taxon>
    </lineage>
</organism>
<comment type="caution">
    <text evidence="9">The sequence shown here is derived from an EMBL/GenBank/DDBJ whole genome shotgun (WGS) entry which is preliminary data.</text>
</comment>
<feature type="transmembrane region" description="Helical" evidence="8">
    <location>
        <begin position="12"/>
        <end position="32"/>
    </location>
</feature>
<name>A0ABV9Z7G0_9HYPH</name>
<keyword evidence="4" id="KW-1003">Cell membrane</keyword>
<accession>A0ABV9Z7G0</accession>
<dbReference type="InterPro" id="IPR003804">
    <property type="entry name" value="Lactate_perm"/>
</dbReference>
<feature type="transmembrane region" description="Helical" evidence="8">
    <location>
        <begin position="139"/>
        <end position="159"/>
    </location>
</feature>
<gene>
    <name evidence="9" type="ORF">ACFPFW_17575</name>
</gene>
<dbReference type="PANTHER" id="PTHR30003:SF0">
    <property type="entry name" value="GLYCOLATE PERMEASE GLCA-RELATED"/>
    <property type="match status" value="1"/>
</dbReference>
<evidence type="ECO:0000313" key="9">
    <source>
        <dbReference type="EMBL" id="MFC5069828.1"/>
    </source>
</evidence>
<comment type="function">
    <text evidence="8">Uptake of L-lactate across the membrane. Can also transport D-lactate and glycolate.</text>
</comment>
<keyword evidence="10" id="KW-1185">Reference proteome</keyword>
<keyword evidence="3 8" id="KW-0813">Transport</keyword>
<feature type="transmembrane region" description="Helical" evidence="8">
    <location>
        <begin position="39"/>
        <end position="62"/>
    </location>
</feature>
<feature type="transmembrane region" description="Helical" evidence="8">
    <location>
        <begin position="196"/>
        <end position="214"/>
    </location>
</feature>
<keyword evidence="7 8" id="KW-0472">Membrane</keyword>
<feature type="transmembrane region" description="Helical" evidence="8">
    <location>
        <begin position="403"/>
        <end position="423"/>
    </location>
</feature>
<feature type="transmembrane region" description="Helical" evidence="8">
    <location>
        <begin position="114"/>
        <end position="133"/>
    </location>
</feature>
<keyword evidence="8" id="KW-0997">Cell inner membrane</keyword>
<evidence type="ECO:0000256" key="5">
    <source>
        <dbReference type="ARBA" id="ARBA00022692"/>
    </source>
</evidence>
<protein>
    <recommendedName>
        <fullName evidence="8">L-lactate permease</fullName>
    </recommendedName>
</protein>
<keyword evidence="6 8" id="KW-1133">Transmembrane helix</keyword>
<dbReference type="PANTHER" id="PTHR30003">
    <property type="entry name" value="L-LACTATE PERMEASE"/>
    <property type="match status" value="1"/>
</dbReference>
<comment type="similarity">
    <text evidence="2 8">Belongs to the lactate permease family.</text>
</comment>
<reference evidence="10" key="1">
    <citation type="journal article" date="2019" name="Int. J. Syst. Evol. Microbiol.">
        <title>The Global Catalogue of Microorganisms (GCM) 10K type strain sequencing project: providing services to taxonomists for standard genome sequencing and annotation.</title>
        <authorList>
            <consortium name="The Broad Institute Genomics Platform"/>
            <consortium name="The Broad Institute Genome Sequencing Center for Infectious Disease"/>
            <person name="Wu L."/>
            <person name="Ma J."/>
        </authorList>
    </citation>
    <scope>NUCLEOTIDE SEQUENCE [LARGE SCALE GENOMIC DNA]</scope>
    <source>
        <strain evidence="10">CGMCC 1.16444</strain>
    </source>
</reference>
<evidence type="ECO:0000256" key="7">
    <source>
        <dbReference type="ARBA" id="ARBA00023136"/>
    </source>
</evidence>
<evidence type="ECO:0000256" key="1">
    <source>
        <dbReference type="ARBA" id="ARBA00004651"/>
    </source>
</evidence>
<dbReference type="Pfam" id="PF02652">
    <property type="entry name" value="Lactate_perm"/>
    <property type="match status" value="1"/>
</dbReference>
<proteinExistence type="inferred from homology"/>
<evidence type="ECO:0000256" key="8">
    <source>
        <dbReference type="RuleBase" id="RU365092"/>
    </source>
</evidence>
<feature type="transmembrane region" description="Helical" evidence="8">
    <location>
        <begin position="68"/>
        <end position="93"/>
    </location>
</feature>
<comment type="subcellular location">
    <subcellularLocation>
        <location evidence="8">Cell inner membrane</location>
        <topology evidence="8">Multi-pass membrane protein</topology>
    </subcellularLocation>
    <subcellularLocation>
        <location evidence="1">Cell membrane</location>
        <topology evidence="1">Multi-pass membrane protein</topology>
    </subcellularLocation>
</comment>
<dbReference type="RefSeq" id="WP_114957850.1">
    <property type="nucleotide sequence ID" value="NZ_JBHSJF010000008.1"/>
</dbReference>
<feature type="transmembrane region" description="Helical" evidence="8">
    <location>
        <begin position="166"/>
        <end position="184"/>
    </location>
</feature>
<dbReference type="Proteomes" id="UP001595796">
    <property type="component" value="Unassembled WGS sequence"/>
</dbReference>
<sequence length="556" mass="59289">MWSQVYNPFNNMALSTLAAAIPVVLLLAMIASGKIKAHLAAIIALLAAIAVSVFVFTMPASLAFRATILGVVTGFFPIGWIVLNVIFMYRLTVATGRFKILERAIGGVTPDRRLQLLLIAFSFGAFFEGASGFGTPVAVTGAILMGLGFSPLAASGLSLIANTAPVAYGALGTPIAGLASVTGLDPYLLGAMVGRQLPFFSLIVPFWVVWAFAGWKGMKEVWPAVLVCGVSFAIPQFVISNFINPWIVDIGASLISMAALIGFMRIWQPKKLWLSPALRTRDDSASTMAPRELQPTDLKPTSAEVWSAVTPWIIVCVILLVWGSGWFKTWVNGIFTWNYPVEGLHNLVQKVPPVVPAPSSEGAVFSFTYISYTGSGMLLAALIFGLIVAGFSPVRLVREYGKTIWILRASLLTIAAMLAIGTLTRYSGVDATLGLAFASTGVLYPFFGTLLGWLGVALTGSDTASNVLFGGLQKITSQQLGLSPILMGAANSSGGVMGKMIDAQSIVVASTATNWFGHEGTILRFVFWHSIVLACLVGGLVMLQAYVYPFTEMVIH</sequence>
<feature type="transmembrane region" description="Helical" evidence="8">
    <location>
        <begin position="369"/>
        <end position="391"/>
    </location>
</feature>
<evidence type="ECO:0000256" key="2">
    <source>
        <dbReference type="ARBA" id="ARBA00010100"/>
    </source>
</evidence>
<feature type="transmembrane region" description="Helical" evidence="8">
    <location>
        <begin position="435"/>
        <end position="458"/>
    </location>
</feature>
<evidence type="ECO:0000256" key="4">
    <source>
        <dbReference type="ARBA" id="ARBA00022475"/>
    </source>
</evidence>
<evidence type="ECO:0000313" key="10">
    <source>
        <dbReference type="Proteomes" id="UP001595796"/>
    </source>
</evidence>
<feature type="transmembrane region" description="Helical" evidence="8">
    <location>
        <begin position="221"/>
        <end position="240"/>
    </location>
</feature>
<dbReference type="NCBIfam" id="TIGR00795">
    <property type="entry name" value="lctP"/>
    <property type="match status" value="1"/>
</dbReference>
<evidence type="ECO:0000256" key="3">
    <source>
        <dbReference type="ARBA" id="ARBA00022448"/>
    </source>
</evidence>
<evidence type="ECO:0000256" key="6">
    <source>
        <dbReference type="ARBA" id="ARBA00022989"/>
    </source>
</evidence>
<feature type="transmembrane region" description="Helical" evidence="8">
    <location>
        <begin position="305"/>
        <end position="327"/>
    </location>
</feature>
<feature type="transmembrane region" description="Helical" evidence="8">
    <location>
        <begin position="525"/>
        <end position="547"/>
    </location>
</feature>
<keyword evidence="5 8" id="KW-0812">Transmembrane</keyword>